<feature type="domain" description="RNA polymerase sigma-70 region 2" evidence="5">
    <location>
        <begin position="31"/>
        <end position="93"/>
    </location>
</feature>
<evidence type="ECO:0000259" key="5">
    <source>
        <dbReference type="Pfam" id="PF04542"/>
    </source>
</evidence>
<dbReference type="PATRIC" id="fig|69.6.peg.592"/>
<keyword evidence="3" id="KW-0731">Sigma factor</keyword>
<dbReference type="GO" id="GO:0003677">
    <property type="term" value="F:DNA binding"/>
    <property type="evidence" value="ECO:0007669"/>
    <property type="project" value="InterPro"/>
</dbReference>
<dbReference type="PANTHER" id="PTHR43133:SF63">
    <property type="entry name" value="RNA POLYMERASE SIGMA FACTOR FECI-RELATED"/>
    <property type="match status" value="1"/>
</dbReference>
<dbReference type="InterPro" id="IPR013324">
    <property type="entry name" value="RNA_pol_sigma_r3/r4-like"/>
</dbReference>
<feature type="domain" description="RNA polymerase sigma factor 70 region 4 type 2" evidence="6">
    <location>
        <begin position="129"/>
        <end position="179"/>
    </location>
</feature>
<dbReference type="OrthoDB" id="9794372at2"/>
<keyword evidence="2" id="KW-0805">Transcription regulation</keyword>
<dbReference type="InterPro" id="IPR013249">
    <property type="entry name" value="RNA_pol_sigma70_r4_t2"/>
</dbReference>
<dbReference type="AlphaFoldDB" id="A0A0S2DBR2"/>
<dbReference type="Gene3D" id="1.10.1740.10">
    <property type="match status" value="1"/>
</dbReference>
<evidence type="ECO:0000256" key="2">
    <source>
        <dbReference type="ARBA" id="ARBA00023015"/>
    </source>
</evidence>
<sequence>MTDPASWPHESASLAEYGEDGASQWNNVSLRYRLPLRGFFSKRVKDAAEVEDLTQEVFLHLIRRARGGPIEHVEQYVFQVAANTLRDWGRRRRARNQDAHESFDVEVHDPATDISPERVLLGKEQVQLVAQVLRALPERTRDVFVLRVMEKKKYAEIAAMMAISVRAAEKHMAKALAQLGGIVDGMGVQD</sequence>
<evidence type="ECO:0000259" key="6">
    <source>
        <dbReference type="Pfam" id="PF08281"/>
    </source>
</evidence>
<dbReference type="PANTHER" id="PTHR43133">
    <property type="entry name" value="RNA POLYMERASE ECF-TYPE SIGMA FACTO"/>
    <property type="match status" value="1"/>
</dbReference>
<proteinExistence type="inferred from homology"/>
<dbReference type="RefSeq" id="WP_057946152.1">
    <property type="nucleotide sequence ID" value="NZ_CP067396.1"/>
</dbReference>
<dbReference type="Proteomes" id="UP000061569">
    <property type="component" value="Chromosome"/>
</dbReference>
<dbReference type="InterPro" id="IPR007627">
    <property type="entry name" value="RNA_pol_sigma70_r2"/>
</dbReference>
<dbReference type="Pfam" id="PF04542">
    <property type="entry name" value="Sigma70_r2"/>
    <property type="match status" value="1"/>
</dbReference>
<evidence type="ECO:0000313" key="7">
    <source>
        <dbReference type="EMBL" id="ALN55958.1"/>
    </source>
</evidence>
<dbReference type="SUPFAM" id="SSF88659">
    <property type="entry name" value="Sigma3 and sigma4 domains of RNA polymerase sigma factors"/>
    <property type="match status" value="1"/>
</dbReference>
<dbReference type="GO" id="GO:0006352">
    <property type="term" value="P:DNA-templated transcription initiation"/>
    <property type="evidence" value="ECO:0007669"/>
    <property type="project" value="InterPro"/>
</dbReference>
<evidence type="ECO:0000313" key="8">
    <source>
        <dbReference type="Proteomes" id="UP000061569"/>
    </source>
</evidence>
<dbReference type="InterPro" id="IPR013325">
    <property type="entry name" value="RNA_pol_sigma_r2"/>
</dbReference>
<keyword evidence="4" id="KW-0804">Transcription</keyword>
<evidence type="ECO:0000256" key="4">
    <source>
        <dbReference type="ARBA" id="ARBA00023163"/>
    </source>
</evidence>
<dbReference type="EMBL" id="CP013140">
    <property type="protein sequence ID" value="ALN55958.1"/>
    <property type="molecule type" value="Genomic_DNA"/>
</dbReference>
<evidence type="ECO:0000256" key="1">
    <source>
        <dbReference type="ARBA" id="ARBA00010641"/>
    </source>
</evidence>
<dbReference type="SUPFAM" id="SSF88946">
    <property type="entry name" value="Sigma2 domain of RNA polymerase sigma factors"/>
    <property type="match status" value="1"/>
</dbReference>
<reference evidence="7 8" key="1">
    <citation type="submission" date="2015-11" db="EMBL/GenBank/DDBJ databases">
        <title>Genome sequences of Lysobacter enzymogenes strain C3 and Lysobacter antibioticus ATCC 29479.</title>
        <authorList>
            <person name="Kobayashi D.Y."/>
        </authorList>
    </citation>
    <scope>NUCLEOTIDE SEQUENCE [LARGE SCALE GENOMIC DNA]</scope>
    <source>
        <strain evidence="7 8">C3</strain>
    </source>
</reference>
<dbReference type="InterPro" id="IPR014284">
    <property type="entry name" value="RNA_pol_sigma-70_dom"/>
</dbReference>
<dbReference type="Gene3D" id="1.10.10.10">
    <property type="entry name" value="Winged helix-like DNA-binding domain superfamily/Winged helix DNA-binding domain"/>
    <property type="match status" value="1"/>
</dbReference>
<dbReference type="CDD" id="cd06171">
    <property type="entry name" value="Sigma70_r4"/>
    <property type="match status" value="1"/>
</dbReference>
<comment type="similarity">
    <text evidence="1">Belongs to the sigma-70 factor family. ECF subfamily.</text>
</comment>
<dbReference type="STRING" id="69.GLE_0600"/>
<evidence type="ECO:0000256" key="3">
    <source>
        <dbReference type="ARBA" id="ARBA00023082"/>
    </source>
</evidence>
<organism evidence="7 8">
    <name type="scientific">Lysobacter enzymogenes</name>
    <dbReference type="NCBI Taxonomy" id="69"/>
    <lineage>
        <taxon>Bacteria</taxon>
        <taxon>Pseudomonadati</taxon>
        <taxon>Pseudomonadota</taxon>
        <taxon>Gammaproteobacteria</taxon>
        <taxon>Lysobacterales</taxon>
        <taxon>Lysobacteraceae</taxon>
        <taxon>Lysobacter</taxon>
    </lineage>
</organism>
<dbReference type="InterPro" id="IPR036388">
    <property type="entry name" value="WH-like_DNA-bd_sf"/>
</dbReference>
<name>A0A0S2DBR2_LYSEN</name>
<dbReference type="NCBIfam" id="TIGR02937">
    <property type="entry name" value="sigma70-ECF"/>
    <property type="match status" value="1"/>
</dbReference>
<dbReference type="InterPro" id="IPR039425">
    <property type="entry name" value="RNA_pol_sigma-70-like"/>
</dbReference>
<dbReference type="Pfam" id="PF08281">
    <property type="entry name" value="Sigma70_r4_2"/>
    <property type="match status" value="1"/>
</dbReference>
<dbReference type="KEGG" id="lez:GLE_0600"/>
<accession>A0A0S2DBR2</accession>
<protein>
    <submittedName>
        <fullName evidence="7">RNA polymerase sigma-E factor</fullName>
    </submittedName>
</protein>
<gene>
    <name evidence="7" type="ORF">GLE_0600</name>
</gene>
<dbReference type="GO" id="GO:0016987">
    <property type="term" value="F:sigma factor activity"/>
    <property type="evidence" value="ECO:0007669"/>
    <property type="project" value="UniProtKB-KW"/>
</dbReference>